<dbReference type="InterPro" id="IPR003593">
    <property type="entry name" value="AAA+_ATPase"/>
</dbReference>
<dbReference type="PANTHER" id="PTHR24223">
    <property type="entry name" value="ATP-BINDING CASSETTE SUB-FAMILY C"/>
    <property type="match status" value="1"/>
</dbReference>
<dbReference type="Proteomes" id="UP001381693">
    <property type="component" value="Unassembled WGS sequence"/>
</dbReference>
<evidence type="ECO:0000256" key="3">
    <source>
        <dbReference type="ARBA" id="ARBA00022692"/>
    </source>
</evidence>
<dbReference type="PROSITE" id="PS50893">
    <property type="entry name" value="ABC_TRANSPORTER_2"/>
    <property type="match status" value="1"/>
</dbReference>
<dbReference type="InterPro" id="IPR050173">
    <property type="entry name" value="ABC_transporter_C-like"/>
</dbReference>
<comment type="caution">
    <text evidence="9">The sequence shown here is derived from an EMBL/GenBank/DDBJ whole genome shotgun (WGS) entry which is preliminary data.</text>
</comment>
<dbReference type="GO" id="GO:0005524">
    <property type="term" value="F:ATP binding"/>
    <property type="evidence" value="ECO:0007669"/>
    <property type="project" value="UniProtKB-KW"/>
</dbReference>
<feature type="domain" description="ABC transporter" evidence="8">
    <location>
        <begin position="45"/>
        <end position="274"/>
    </location>
</feature>
<evidence type="ECO:0000256" key="5">
    <source>
        <dbReference type="ARBA" id="ARBA00022840"/>
    </source>
</evidence>
<accession>A0AAN8ZZA3</accession>
<protein>
    <submittedName>
        <fullName evidence="9">Multidrug resistance-associated protein 5</fullName>
    </submittedName>
</protein>
<dbReference type="GO" id="GO:0042626">
    <property type="term" value="F:ATPase-coupled transmembrane transporter activity"/>
    <property type="evidence" value="ECO:0007669"/>
    <property type="project" value="TreeGrafter"/>
</dbReference>
<evidence type="ECO:0000256" key="1">
    <source>
        <dbReference type="ARBA" id="ARBA00004141"/>
    </source>
</evidence>
<reference evidence="9 10" key="1">
    <citation type="submission" date="2023-11" db="EMBL/GenBank/DDBJ databases">
        <title>Halocaridina rubra genome assembly.</title>
        <authorList>
            <person name="Smith C."/>
        </authorList>
    </citation>
    <scope>NUCLEOTIDE SEQUENCE [LARGE SCALE GENOMIC DNA]</scope>
    <source>
        <strain evidence="9">EP-1</strain>
        <tissue evidence="9">Whole</tissue>
    </source>
</reference>
<dbReference type="InterPro" id="IPR017871">
    <property type="entry name" value="ABC_transporter-like_CS"/>
</dbReference>
<evidence type="ECO:0000259" key="8">
    <source>
        <dbReference type="PROSITE" id="PS50893"/>
    </source>
</evidence>
<gene>
    <name evidence="9" type="primary">ABCC5_4</name>
    <name evidence="9" type="ORF">SK128_021367</name>
</gene>
<dbReference type="PANTHER" id="PTHR24223:SF447">
    <property type="entry name" value="MULTIDRUG RESISTANCE-ASSOCIATED PROTEIN 5"/>
    <property type="match status" value="1"/>
</dbReference>
<evidence type="ECO:0000256" key="4">
    <source>
        <dbReference type="ARBA" id="ARBA00022741"/>
    </source>
</evidence>
<dbReference type="SUPFAM" id="SSF52540">
    <property type="entry name" value="P-loop containing nucleoside triphosphate hydrolases"/>
    <property type="match status" value="1"/>
</dbReference>
<name>A0AAN8ZZA3_HALRR</name>
<dbReference type="InterPro" id="IPR003439">
    <property type="entry name" value="ABC_transporter-like_ATP-bd"/>
</dbReference>
<keyword evidence="7" id="KW-0472">Membrane</keyword>
<dbReference type="InterPro" id="IPR027417">
    <property type="entry name" value="P-loop_NTPase"/>
</dbReference>
<dbReference type="SMART" id="SM00382">
    <property type="entry name" value="AAA"/>
    <property type="match status" value="1"/>
</dbReference>
<evidence type="ECO:0000313" key="9">
    <source>
        <dbReference type="EMBL" id="KAK7050063.1"/>
    </source>
</evidence>
<keyword evidence="10" id="KW-1185">Reference proteome</keyword>
<dbReference type="EMBL" id="JAXCGZ010021494">
    <property type="protein sequence ID" value="KAK7050063.1"/>
    <property type="molecule type" value="Genomic_DNA"/>
</dbReference>
<dbReference type="CDD" id="cd03250">
    <property type="entry name" value="ABCC_MRP_domain1"/>
    <property type="match status" value="1"/>
</dbReference>
<dbReference type="AlphaFoldDB" id="A0AAN8ZZA3"/>
<dbReference type="Gene3D" id="3.40.50.300">
    <property type="entry name" value="P-loop containing nucleotide triphosphate hydrolases"/>
    <property type="match status" value="1"/>
</dbReference>
<evidence type="ECO:0000256" key="7">
    <source>
        <dbReference type="ARBA" id="ARBA00023136"/>
    </source>
</evidence>
<dbReference type="GO" id="GO:0016887">
    <property type="term" value="F:ATP hydrolysis activity"/>
    <property type="evidence" value="ECO:0007669"/>
    <property type="project" value="InterPro"/>
</dbReference>
<proteinExistence type="predicted"/>
<sequence>SILLMEEISPYVGTPKDADVVVVFESATLAWDAVSLTKKKKKKKVKKDEVSPADKLLPKPVVQLHTEVLFGIDLSIKKGELLAVCGGVGAGKSSFISALLGHMRLHSGQVNVRGSCAYVGQQAWILNTSFKENILLDEPFDAKRYYRAIHACNLSQDIGSLPAGDLTEIGERGINLSGGQKQRLSLARALYADKDVYLLDDPLSAVDTHVGNHIFQWLIRGALRDKTTVFVTHQLQYLPQCARILYLRDGCIAELGTHLELMEDDKEYASLYRQHMDTVATEDKVGHGTSHPLKDYD</sequence>
<evidence type="ECO:0000256" key="2">
    <source>
        <dbReference type="ARBA" id="ARBA00022448"/>
    </source>
</evidence>
<dbReference type="Pfam" id="PF00005">
    <property type="entry name" value="ABC_tran"/>
    <property type="match status" value="1"/>
</dbReference>
<feature type="non-terminal residue" evidence="9">
    <location>
        <position position="1"/>
    </location>
</feature>
<keyword evidence="5" id="KW-0067">ATP-binding</keyword>
<evidence type="ECO:0000313" key="10">
    <source>
        <dbReference type="Proteomes" id="UP001381693"/>
    </source>
</evidence>
<keyword evidence="6" id="KW-1133">Transmembrane helix</keyword>
<dbReference type="GO" id="GO:0016020">
    <property type="term" value="C:membrane"/>
    <property type="evidence" value="ECO:0007669"/>
    <property type="project" value="UniProtKB-SubCell"/>
</dbReference>
<dbReference type="FunFam" id="3.40.50.300:FF:000997">
    <property type="entry name" value="Multidrug resistance-associated protein 1"/>
    <property type="match status" value="1"/>
</dbReference>
<comment type="subcellular location">
    <subcellularLocation>
        <location evidence="1">Membrane</location>
        <topology evidence="1">Multi-pass membrane protein</topology>
    </subcellularLocation>
</comment>
<evidence type="ECO:0000256" key="6">
    <source>
        <dbReference type="ARBA" id="ARBA00022989"/>
    </source>
</evidence>
<keyword evidence="4" id="KW-0547">Nucleotide-binding</keyword>
<organism evidence="9 10">
    <name type="scientific">Halocaridina rubra</name>
    <name type="common">Hawaiian red shrimp</name>
    <dbReference type="NCBI Taxonomy" id="373956"/>
    <lineage>
        <taxon>Eukaryota</taxon>
        <taxon>Metazoa</taxon>
        <taxon>Ecdysozoa</taxon>
        <taxon>Arthropoda</taxon>
        <taxon>Crustacea</taxon>
        <taxon>Multicrustacea</taxon>
        <taxon>Malacostraca</taxon>
        <taxon>Eumalacostraca</taxon>
        <taxon>Eucarida</taxon>
        <taxon>Decapoda</taxon>
        <taxon>Pleocyemata</taxon>
        <taxon>Caridea</taxon>
        <taxon>Atyoidea</taxon>
        <taxon>Atyidae</taxon>
        <taxon>Halocaridina</taxon>
    </lineage>
</organism>
<keyword evidence="2" id="KW-0813">Transport</keyword>
<dbReference type="PROSITE" id="PS00211">
    <property type="entry name" value="ABC_TRANSPORTER_1"/>
    <property type="match status" value="1"/>
</dbReference>
<keyword evidence="3" id="KW-0812">Transmembrane</keyword>